<evidence type="ECO:0000313" key="2">
    <source>
        <dbReference type="Proteomes" id="UP000256769"/>
    </source>
</evidence>
<organism evidence="1 2">
    <name type="scientific">Chryseobacterium flavum</name>
    <dbReference type="NCBI Taxonomy" id="415851"/>
    <lineage>
        <taxon>Bacteria</taxon>
        <taxon>Pseudomonadati</taxon>
        <taxon>Bacteroidota</taxon>
        <taxon>Flavobacteriia</taxon>
        <taxon>Flavobacteriales</taxon>
        <taxon>Weeksellaceae</taxon>
        <taxon>Chryseobacterium group</taxon>
        <taxon>Chryseobacterium</taxon>
    </lineage>
</organism>
<reference evidence="1 2" key="1">
    <citation type="journal article" date="2007" name="Int. J. Syst. Evol. Microbiol.">
        <title>Chryseobacterium flavum sp. nov., isolated from polluted soil.</title>
        <authorList>
            <person name="Zhou Y."/>
            <person name="Dong J."/>
            <person name="Wang X."/>
            <person name="Huang X."/>
            <person name="Zhang K.Y."/>
            <person name="Zhang Y.Q."/>
            <person name="Guo Y.F."/>
            <person name="Lai R."/>
            <person name="Li W.J."/>
        </authorList>
    </citation>
    <scope>NUCLEOTIDE SEQUENCE [LARGE SCALE GENOMIC DNA]</scope>
    <source>
        <strain evidence="1 2">KCTC 12877</strain>
    </source>
</reference>
<dbReference type="Pfam" id="PF09697">
    <property type="entry name" value="Porph_ging"/>
    <property type="match status" value="1"/>
</dbReference>
<accession>A0A3D9CPB0</accession>
<keyword evidence="2" id="KW-1185">Reference proteome</keyword>
<evidence type="ECO:0000313" key="1">
    <source>
        <dbReference type="EMBL" id="REC67458.1"/>
    </source>
</evidence>
<gene>
    <name evidence="1" type="ORF">DRF59_07400</name>
</gene>
<dbReference type="RefSeq" id="WP_115958310.1">
    <property type="nucleotide sequence ID" value="NZ_CBCRVL010000003.1"/>
</dbReference>
<proteinExistence type="predicted"/>
<dbReference type="InterPro" id="IPR005901">
    <property type="entry name" value="GLPGLI"/>
</dbReference>
<dbReference type="NCBIfam" id="TIGR01200">
    <property type="entry name" value="GLPGLI"/>
    <property type="match status" value="1"/>
</dbReference>
<dbReference type="AlphaFoldDB" id="A0A3D9CPB0"/>
<name>A0A3D9CPB0_9FLAO</name>
<sequence>MKNNILWAFLFFAFTAKSQNQRFIYDVQYKKDSTSHILTKENYILDIIKNDVLYYTRDFFVADSLISNNIPFPKDIKLNTSNIISHQIGNNSFDEYDLFENTVLKLQTSSSQNWKLTEEKKQIKNITLQKATTYWGGRNWIAWFTPEIPLQEGPYKFHGLPGLIVEIYDAKNNYKFELVKIIQINQIVNNQFITMSKQMSIPVTWEKYKETKLKYYASPISFIRNGAPTGKNDQFYLNDGTIVNAGNLKEINQNLRNNIKKYNNPIELDKAIQYP</sequence>
<dbReference type="OrthoDB" id="1440774at2"/>
<dbReference type="EMBL" id="QNUE01000005">
    <property type="protein sequence ID" value="REC67458.1"/>
    <property type="molecule type" value="Genomic_DNA"/>
</dbReference>
<protein>
    <submittedName>
        <fullName evidence="1">GLPGLI family protein</fullName>
    </submittedName>
</protein>
<comment type="caution">
    <text evidence="1">The sequence shown here is derived from an EMBL/GenBank/DDBJ whole genome shotgun (WGS) entry which is preliminary data.</text>
</comment>
<dbReference type="Proteomes" id="UP000256769">
    <property type="component" value="Unassembled WGS sequence"/>
</dbReference>